<proteinExistence type="predicted"/>
<protein>
    <submittedName>
        <fullName evidence="1">Uncharacterized protein</fullName>
    </submittedName>
</protein>
<evidence type="ECO:0000313" key="1">
    <source>
        <dbReference type="EMBL" id="KFM59977.1"/>
    </source>
</evidence>
<dbReference type="AlphaFoldDB" id="A0A087T4D8"/>
<sequence>MANEGENKSDTSASIARVSVKVRAFWKPDSKIWFCQLEAQFR</sequence>
<name>A0A087T4D8_STEMI</name>
<keyword evidence="2" id="KW-1185">Reference proteome</keyword>
<dbReference type="EMBL" id="KK113363">
    <property type="protein sequence ID" value="KFM59977.1"/>
    <property type="molecule type" value="Genomic_DNA"/>
</dbReference>
<reference evidence="1 2" key="1">
    <citation type="submission" date="2013-11" db="EMBL/GenBank/DDBJ databases">
        <title>Genome sequencing of Stegodyphus mimosarum.</title>
        <authorList>
            <person name="Bechsgaard J."/>
        </authorList>
    </citation>
    <scope>NUCLEOTIDE SEQUENCE [LARGE SCALE GENOMIC DNA]</scope>
</reference>
<accession>A0A087T4D8</accession>
<dbReference type="OrthoDB" id="6426556at2759"/>
<organism evidence="1 2">
    <name type="scientific">Stegodyphus mimosarum</name>
    <name type="common">African social velvet spider</name>
    <dbReference type="NCBI Taxonomy" id="407821"/>
    <lineage>
        <taxon>Eukaryota</taxon>
        <taxon>Metazoa</taxon>
        <taxon>Ecdysozoa</taxon>
        <taxon>Arthropoda</taxon>
        <taxon>Chelicerata</taxon>
        <taxon>Arachnida</taxon>
        <taxon>Araneae</taxon>
        <taxon>Araneomorphae</taxon>
        <taxon>Entelegynae</taxon>
        <taxon>Eresoidea</taxon>
        <taxon>Eresidae</taxon>
        <taxon>Stegodyphus</taxon>
    </lineage>
</organism>
<dbReference type="Proteomes" id="UP000054359">
    <property type="component" value="Unassembled WGS sequence"/>
</dbReference>
<feature type="non-terminal residue" evidence="1">
    <location>
        <position position="42"/>
    </location>
</feature>
<evidence type="ECO:0000313" key="2">
    <source>
        <dbReference type="Proteomes" id="UP000054359"/>
    </source>
</evidence>
<gene>
    <name evidence="1" type="ORF">X975_14888</name>
</gene>